<dbReference type="PANTHER" id="PTHR42997">
    <property type="entry name" value="HIT FAMILY HYDROLASE"/>
    <property type="match status" value="1"/>
</dbReference>
<feature type="domain" description="HIT" evidence="2">
    <location>
        <begin position="7"/>
        <end position="114"/>
    </location>
</feature>
<feature type="short sequence motif" description="Histidine triad motif" evidence="1">
    <location>
        <begin position="97"/>
        <end position="101"/>
    </location>
</feature>
<sequence length="136" mass="15044">MQKPECRFCRSNGLLSDGALAENASFFLLASIDPETPHGVMIITHRHIETPFELNSEEWLALPNMLESAKAHLSKWRPDGYTIGWNVGRAGGQSVAHAHLHVFARIALPGVFNLSIRSMLKKTAGAELDLLPSRRC</sequence>
<evidence type="ECO:0000313" key="3">
    <source>
        <dbReference type="EMBL" id="QQR38408.1"/>
    </source>
</evidence>
<dbReference type="SUPFAM" id="SSF54197">
    <property type="entry name" value="HIT-like"/>
    <property type="match status" value="1"/>
</dbReference>
<protein>
    <submittedName>
        <fullName evidence="3">HIT domain-containing protein</fullName>
    </submittedName>
</protein>
<evidence type="ECO:0000259" key="2">
    <source>
        <dbReference type="PROSITE" id="PS51084"/>
    </source>
</evidence>
<name>A0ABX7C2I2_9HYPH</name>
<proteinExistence type="predicted"/>
<dbReference type="Gene3D" id="3.30.428.10">
    <property type="entry name" value="HIT-like"/>
    <property type="match status" value="1"/>
</dbReference>
<organism evidence="3 4">
    <name type="scientific">Devosia rhizoryzae</name>
    <dbReference type="NCBI Taxonomy" id="2774137"/>
    <lineage>
        <taxon>Bacteria</taxon>
        <taxon>Pseudomonadati</taxon>
        <taxon>Pseudomonadota</taxon>
        <taxon>Alphaproteobacteria</taxon>
        <taxon>Hyphomicrobiales</taxon>
        <taxon>Devosiaceae</taxon>
        <taxon>Devosia</taxon>
    </lineage>
</organism>
<dbReference type="InterPro" id="IPR036265">
    <property type="entry name" value="HIT-like_sf"/>
</dbReference>
<keyword evidence="4" id="KW-1185">Reference proteome</keyword>
<dbReference type="InterPro" id="IPR011146">
    <property type="entry name" value="HIT-like"/>
</dbReference>
<reference evidence="3 4" key="1">
    <citation type="submission" date="2021-01" db="EMBL/GenBank/DDBJ databases">
        <title>Genome seq and assembly of Devosia sp. LEGU1.</title>
        <authorList>
            <person name="Chhetri G."/>
        </authorList>
    </citation>
    <scope>NUCLEOTIDE SEQUENCE [LARGE SCALE GENOMIC DNA]</scope>
    <source>
        <strain evidence="3 4">LEGU1</strain>
    </source>
</reference>
<dbReference type="InterPro" id="IPR052908">
    <property type="entry name" value="AP-4-A_phosphorylase"/>
</dbReference>
<dbReference type="RefSeq" id="WP_201630732.1">
    <property type="nucleotide sequence ID" value="NZ_CP068046.1"/>
</dbReference>
<dbReference type="PANTHER" id="PTHR42997:SF1">
    <property type="entry name" value="AP-4-A PHOSPHORYLASE"/>
    <property type="match status" value="1"/>
</dbReference>
<gene>
    <name evidence="3" type="ORF">JI748_11525</name>
</gene>
<accession>A0ABX7C2I2</accession>
<dbReference type="EMBL" id="CP068046">
    <property type="protein sequence ID" value="QQR38408.1"/>
    <property type="molecule type" value="Genomic_DNA"/>
</dbReference>
<evidence type="ECO:0000256" key="1">
    <source>
        <dbReference type="PROSITE-ProRule" id="PRU00464"/>
    </source>
</evidence>
<dbReference type="PROSITE" id="PS51084">
    <property type="entry name" value="HIT_2"/>
    <property type="match status" value="1"/>
</dbReference>
<dbReference type="Proteomes" id="UP000595857">
    <property type="component" value="Chromosome"/>
</dbReference>
<dbReference type="Pfam" id="PF01230">
    <property type="entry name" value="HIT"/>
    <property type="match status" value="1"/>
</dbReference>
<evidence type="ECO:0000313" key="4">
    <source>
        <dbReference type="Proteomes" id="UP000595857"/>
    </source>
</evidence>